<evidence type="ECO:0000259" key="2">
    <source>
        <dbReference type="Pfam" id="PF13084"/>
    </source>
</evidence>
<organism evidence="3 4">
    <name type="scientific">Shewanella gaetbuli</name>
    <dbReference type="NCBI Taxonomy" id="220752"/>
    <lineage>
        <taxon>Bacteria</taxon>
        <taxon>Pseudomonadati</taxon>
        <taxon>Pseudomonadota</taxon>
        <taxon>Gammaproteobacteria</taxon>
        <taxon>Alteromonadales</taxon>
        <taxon>Shewanellaceae</taxon>
        <taxon>Shewanella</taxon>
    </lineage>
</organism>
<protein>
    <submittedName>
        <fullName evidence="3">DUF3943 domain-containing protein</fullName>
    </submittedName>
</protein>
<gene>
    <name evidence="3" type="ORF">L2672_03940</name>
</gene>
<reference evidence="3" key="1">
    <citation type="submission" date="2022-01" db="EMBL/GenBank/DDBJ databases">
        <title>Whole genome-based taxonomy of the Shewanellaceae.</title>
        <authorList>
            <person name="Martin-Rodriguez A.J."/>
        </authorList>
    </citation>
    <scope>NUCLEOTIDE SEQUENCE</scope>
    <source>
        <strain evidence="3">DSM 16422</strain>
    </source>
</reference>
<dbReference type="EMBL" id="JAKIKP010000002">
    <property type="protein sequence ID" value="MCL1141851.1"/>
    <property type="molecule type" value="Genomic_DNA"/>
</dbReference>
<feature type="signal peptide" evidence="1">
    <location>
        <begin position="1"/>
        <end position="27"/>
    </location>
</feature>
<name>A0A9X1ZHY8_9GAMM</name>
<dbReference type="Proteomes" id="UP001139333">
    <property type="component" value="Unassembled WGS sequence"/>
</dbReference>
<sequence>MQTQGLCLRIGVGILLLSLPLAGQCQAEQPSSSTRNEHQHTTTELTSFSPAEKNWLGASLELSTWLILGTGLYSASSESMKDDFDYEIEGDAAKYFYQRLTSNDSWKYDDNALGMNWGHAYAGAIYHQSFRNNGFNYYESVAGTFVASTIWEVFAEYKEVVSINDQIVTTWGGAVLGESFYQLADMLHTKEGWLPTAFAWVFNPADTVKRWAGYGKDSRFDRSKSVDIFNLYTGVLHSQKTASDYSVTSMLLGMEARIDNRKGKTDGFVSTPSLVDMNMEAGISQNGIEDWQMHTQVWLGGYKGHSASNHLATDWAHSFYFGPSTAMEYTSLGTDADEDFYAVVNLLGLSAAANWHNQYINIEFKSDIFGDFSMVKPFATTDYLAQGRNFWGTKSVIWEGDYGYAWGHTFNLSFNINIDHVTFGMKLKSQRWDSLDDKDMERVALWNPNVNDLNFEDARDRYQIYIDYAFNSAISMSLHHEQLNQYGIIEGIDNPQIYSRYDDRQKRTWLRLAYRY</sequence>
<dbReference type="Pfam" id="PF13084">
    <property type="entry name" value="DUF3943"/>
    <property type="match status" value="1"/>
</dbReference>
<dbReference type="AlphaFoldDB" id="A0A9X1ZHY8"/>
<dbReference type="RefSeq" id="WP_248994530.1">
    <property type="nucleotide sequence ID" value="NZ_JAKIKP010000002.1"/>
</dbReference>
<feature type="domain" description="DUF3943" evidence="2">
    <location>
        <begin position="105"/>
        <end position="204"/>
    </location>
</feature>
<evidence type="ECO:0000313" key="4">
    <source>
        <dbReference type="Proteomes" id="UP001139333"/>
    </source>
</evidence>
<comment type="caution">
    <text evidence="3">The sequence shown here is derived from an EMBL/GenBank/DDBJ whole genome shotgun (WGS) entry which is preliminary data.</text>
</comment>
<feature type="chain" id="PRO_5040909974" evidence="1">
    <location>
        <begin position="28"/>
        <end position="516"/>
    </location>
</feature>
<keyword evidence="1" id="KW-0732">Signal</keyword>
<keyword evidence="4" id="KW-1185">Reference proteome</keyword>
<evidence type="ECO:0000313" key="3">
    <source>
        <dbReference type="EMBL" id="MCL1141851.1"/>
    </source>
</evidence>
<dbReference type="InterPro" id="IPR025079">
    <property type="entry name" value="DUF3943"/>
</dbReference>
<proteinExistence type="predicted"/>
<accession>A0A9X1ZHY8</accession>
<evidence type="ECO:0000256" key="1">
    <source>
        <dbReference type="SAM" id="SignalP"/>
    </source>
</evidence>